<feature type="chain" id="PRO_5020588226" evidence="1">
    <location>
        <begin position="26"/>
        <end position="467"/>
    </location>
</feature>
<comment type="caution">
    <text evidence="4">The sequence shown here is derived from an EMBL/GenBank/DDBJ whole genome shotgun (WGS) entry which is preliminary data.</text>
</comment>
<keyword evidence="1" id="KW-0732">Signal</keyword>
<organism evidence="4 5">
    <name type="scientific">Pectinatus cerevisiiphilus</name>
    <dbReference type="NCBI Taxonomy" id="86956"/>
    <lineage>
        <taxon>Bacteria</taxon>
        <taxon>Bacillati</taxon>
        <taxon>Bacillota</taxon>
        <taxon>Negativicutes</taxon>
        <taxon>Selenomonadales</taxon>
        <taxon>Selenomonadaceae</taxon>
        <taxon>Pectinatus</taxon>
    </lineage>
</organism>
<evidence type="ECO:0000256" key="1">
    <source>
        <dbReference type="SAM" id="SignalP"/>
    </source>
</evidence>
<name>A0A4R3KBH1_9FIRM</name>
<dbReference type="Gene3D" id="2.60.40.3500">
    <property type="match status" value="1"/>
</dbReference>
<gene>
    <name evidence="4" type="ORF">EDC37_104108</name>
</gene>
<proteinExistence type="predicted"/>
<evidence type="ECO:0000313" key="4">
    <source>
        <dbReference type="EMBL" id="TCS80506.1"/>
    </source>
</evidence>
<keyword evidence="5" id="KW-1185">Reference proteome</keyword>
<feature type="signal peptide" evidence="1">
    <location>
        <begin position="1"/>
        <end position="25"/>
    </location>
</feature>
<dbReference type="PANTHER" id="PTHR40446:SF2">
    <property type="entry name" value="N-ACETYLGLUCOSAMINE-1-PHOSPHODIESTER ALPHA-N-ACETYLGLUCOSAMINIDASE"/>
    <property type="match status" value="1"/>
</dbReference>
<dbReference type="InterPro" id="IPR021731">
    <property type="entry name" value="AMIN_dom"/>
</dbReference>
<dbReference type="RefSeq" id="WP_165874443.1">
    <property type="nucleotide sequence ID" value="NZ_SMAA01000004.1"/>
</dbReference>
<reference evidence="4 5" key="1">
    <citation type="submission" date="2019-03" db="EMBL/GenBank/DDBJ databases">
        <title>Genomic Encyclopedia of Type Strains, Phase IV (KMG-IV): sequencing the most valuable type-strain genomes for metagenomic binning, comparative biology and taxonomic classification.</title>
        <authorList>
            <person name="Goeker M."/>
        </authorList>
    </citation>
    <scope>NUCLEOTIDE SEQUENCE [LARGE SCALE GENOMIC DNA]</scope>
    <source>
        <strain evidence="4 5">DSM 20467</strain>
    </source>
</reference>
<evidence type="ECO:0000259" key="3">
    <source>
        <dbReference type="Pfam" id="PF11741"/>
    </source>
</evidence>
<dbReference type="Pfam" id="PF11741">
    <property type="entry name" value="AMIN"/>
    <property type="match status" value="1"/>
</dbReference>
<evidence type="ECO:0000259" key="2">
    <source>
        <dbReference type="Pfam" id="PF09992"/>
    </source>
</evidence>
<dbReference type="Proteomes" id="UP000295188">
    <property type="component" value="Unassembled WGS sequence"/>
</dbReference>
<dbReference type="Pfam" id="PF09992">
    <property type="entry name" value="NAGPA"/>
    <property type="match status" value="1"/>
</dbReference>
<accession>A0A4R3KBH1</accession>
<dbReference type="PANTHER" id="PTHR40446">
    <property type="entry name" value="N-ACETYLGLUCOSAMINE-1-PHOSPHODIESTER ALPHA-N-ACETYLGLUCOSAMINIDASE"/>
    <property type="match status" value="1"/>
</dbReference>
<dbReference type="EMBL" id="SMAA01000004">
    <property type="protein sequence ID" value="TCS80506.1"/>
    <property type="molecule type" value="Genomic_DNA"/>
</dbReference>
<protein>
    <submittedName>
        <fullName evidence="4">AMIN domain-containing protein</fullName>
    </submittedName>
</protein>
<dbReference type="AlphaFoldDB" id="A0A4R3KBH1"/>
<feature type="domain" description="AMIN" evidence="3">
    <location>
        <begin position="41"/>
        <end position="124"/>
    </location>
</feature>
<feature type="domain" description="Phosphodiester glycosidase" evidence="2">
    <location>
        <begin position="278"/>
        <end position="463"/>
    </location>
</feature>
<dbReference type="InterPro" id="IPR018711">
    <property type="entry name" value="NAGPA"/>
</dbReference>
<evidence type="ECO:0000313" key="5">
    <source>
        <dbReference type="Proteomes" id="UP000295188"/>
    </source>
</evidence>
<sequence length="467" mass="50505">MKKILNRVFSIVVFLFFIFQSMTFAASSPINMTQARSGISQDNVRIVLQFDTMPVYQATVDSSGKNINVDFSGVDASKVQNSINVDGDVVQSVNITNIQSGCRVTIALNQTVPYNVNVLQNPARVFIDVKRYYEHTLKHNVEDGLDYITYDRYNENGLLKAYALDIDPTKFELIPVLGGGRTLGKSTVSSMVRYYNAEAGVNASYFGGQKEVYGLTKIDGTVATTTYLPRTAFGTDNTGKAIIGLVNYNGTVHTKNGDYPISGVNCDRSADTIVEYNSFYGDSTGTNEYGIEYVVQDNKIVQINTNNSALKDGQTVISAHGTMQDALKGLKVGDEMTINEDLGDIWKNSLQIVGVGPRLVQNGQVNITSDAEQIGSDVTWGMSPRTAAAIKADGHVLLMVVDGRQEQVDGLTLNGFAQLLIKFGAVDAVNFDGGGSSEMVVGNQVVNNPSDGNERLVGVSLAVVKKS</sequence>